<evidence type="ECO:0000313" key="2">
    <source>
        <dbReference type="EMBL" id="PZN86688.1"/>
    </source>
</evidence>
<dbReference type="AlphaFoldDB" id="A0A2W4S5U4"/>
<dbReference type="EMBL" id="QJPH01000069">
    <property type="protein sequence ID" value="PZN86688.1"/>
    <property type="molecule type" value="Genomic_DNA"/>
</dbReference>
<evidence type="ECO:0000259" key="1">
    <source>
        <dbReference type="PROSITE" id="PS51534"/>
    </source>
</evidence>
<feature type="domain" description="SEFIR" evidence="1">
    <location>
        <begin position="5"/>
        <end position="129"/>
    </location>
</feature>
<dbReference type="InterPro" id="IPR013568">
    <property type="entry name" value="SEFIR_dom"/>
</dbReference>
<reference evidence="2 3" key="1">
    <citation type="journal article" date="2018" name="Aquat. Microb. Ecol.">
        <title>Gammaproteobacterial methanotrophs dominate.</title>
        <authorList>
            <person name="Rissanen A.J."/>
            <person name="Saarenheimo J."/>
            <person name="Tiirola M."/>
            <person name="Peura S."/>
            <person name="Aalto S.L."/>
            <person name="Karvinen A."/>
            <person name="Nykanen H."/>
        </authorList>
    </citation>
    <scope>NUCLEOTIDE SEQUENCE [LARGE SCALE GENOMIC DNA]</scope>
    <source>
        <strain evidence="2">AMbin10</strain>
    </source>
</reference>
<dbReference type="SUPFAM" id="SSF52200">
    <property type="entry name" value="Toll/Interleukin receptor TIR domain"/>
    <property type="match status" value="1"/>
</dbReference>
<dbReference type="PROSITE" id="PS51534">
    <property type="entry name" value="SEFIR"/>
    <property type="match status" value="1"/>
</dbReference>
<dbReference type="Proteomes" id="UP000249396">
    <property type="component" value="Unassembled WGS sequence"/>
</dbReference>
<dbReference type="InterPro" id="IPR000157">
    <property type="entry name" value="TIR_dom"/>
</dbReference>
<gene>
    <name evidence="2" type="ORF">DM484_00735</name>
</gene>
<name>A0A2W4S5U4_9GAMM</name>
<proteinExistence type="predicted"/>
<protein>
    <recommendedName>
        <fullName evidence="1">SEFIR domain-containing protein</fullName>
    </recommendedName>
</protein>
<feature type="non-terminal residue" evidence="2">
    <location>
        <position position="129"/>
    </location>
</feature>
<dbReference type="Gene3D" id="3.40.50.10140">
    <property type="entry name" value="Toll/interleukin-1 receptor homology (TIR) domain"/>
    <property type="match status" value="1"/>
</dbReference>
<dbReference type="Pfam" id="PF13676">
    <property type="entry name" value="TIR_2"/>
    <property type="match status" value="1"/>
</dbReference>
<dbReference type="GO" id="GO:0007165">
    <property type="term" value="P:signal transduction"/>
    <property type="evidence" value="ECO:0007669"/>
    <property type="project" value="InterPro"/>
</dbReference>
<sequence length="129" mass="14508">MDGIMPKVFISYSWDSDPHKAWVKTLADRLIYAGVDVIIDQYDCKSGDNFLHFMEDSVAKAERVLLILTEKFKDKADKRERGVGYEGQVISAELYEDGLSNKFIPVLRSGTPATSTPVYLKGRAGVDMR</sequence>
<dbReference type="InterPro" id="IPR035897">
    <property type="entry name" value="Toll_tir_struct_dom_sf"/>
</dbReference>
<accession>A0A2W4S5U4</accession>
<organism evidence="2 3">
    <name type="scientific">Candidatus Methylumidiphilus alinenensis</name>
    <dbReference type="NCBI Taxonomy" id="2202197"/>
    <lineage>
        <taxon>Bacteria</taxon>
        <taxon>Pseudomonadati</taxon>
        <taxon>Pseudomonadota</taxon>
        <taxon>Gammaproteobacteria</taxon>
        <taxon>Methylococcales</taxon>
        <taxon>Candidatus Methylumidiphilus</taxon>
    </lineage>
</organism>
<evidence type="ECO:0000313" key="3">
    <source>
        <dbReference type="Proteomes" id="UP000249396"/>
    </source>
</evidence>
<comment type="caution">
    <text evidence="2">The sequence shown here is derived from an EMBL/GenBank/DDBJ whole genome shotgun (WGS) entry which is preliminary data.</text>
</comment>